<dbReference type="Pfam" id="PF12796">
    <property type="entry name" value="Ank_2"/>
    <property type="match status" value="1"/>
</dbReference>
<dbReference type="Gene3D" id="1.25.40.20">
    <property type="entry name" value="Ankyrin repeat-containing domain"/>
    <property type="match status" value="1"/>
</dbReference>
<dbReference type="PROSITE" id="PS50297">
    <property type="entry name" value="ANK_REP_REGION"/>
    <property type="match status" value="1"/>
</dbReference>
<keyword evidence="3" id="KW-1185">Reference proteome</keyword>
<protein>
    <submittedName>
        <fullName evidence="2">Uncharacterized protein</fullName>
    </submittedName>
</protein>
<dbReference type="AlphaFoldDB" id="A0A182TAQ3"/>
<organism evidence="2 3">
    <name type="scientific">Anopheles maculatus</name>
    <dbReference type="NCBI Taxonomy" id="74869"/>
    <lineage>
        <taxon>Eukaryota</taxon>
        <taxon>Metazoa</taxon>
        <taxon>Ecdysozoa</taxon>
        <taxon>Arthropoda</taxon>
        <taxon>Hexapoda</taxon>
        <taxon>Insecta</taxon>
        <taxon>Pterygota</taxon>
        <taxon>Neoptera</taxon>
        <taxon>Endopterygota</taxon>
        <taxon>Diptera</taxon>
        <taxon>Nematocera</taxon>
        <taxon>Culicoidea</taxon>
        <taxon>Culicidae</taxon>
        <taxon>Anophelinae</taxon>
        <taxon>Anopheles</taxon>
        <taxon>Anopheles maculatus group</taxon>
    </lineage>
</organism>
<dbReference type="PANTHER" id="PTHR12349:SF4">
    <property type="entry name" value="ANKYRIN REPEAT AND LEM DOMAIN-CONTAINING PROTEIN 2"/>
    <property type="match status" value="1"/>
</dbReference>
<feature type="repeat" description="ANK" evidence="1">
    <location>
        <begin position="129"/>
        <end position="151"/>
    </location>
</feature>
<dbReference type="PANTHER" id="PTHR12349">
    <property type="entry name" value="ANKYRIN REPEAT AND LEM DOMAIN-CONTAINING PROTEIN 2"/>
    <property type="match status" value="1"/>
</dbReference>
<evidence type="ECO:0000256" key="1">
    <source>
        <dbReference type="PROSITE-ProRule" id="PRU00023"/>
    </source>
</evidence>
<dbReference type="SMART" id="SM00248">
    <property type="entry name" value="ANK"/>
    <property type="match status" value="2"/>
</dbReference>
<keyword evidence="1" id="KW-0040">ANK repeat</keyword>
<sequence length="289" mass="32048">MFYVITKGKGPNLDGPAQAHGKSYKTLACESENMVLKKLHEGNSARIVALIDKYPEILISPLNAPRKYGSTNVLLIAAEKGFLNVCEKILTAVASPAYIAQFQCGQNGMTYEMCAMLVEMYLNTPDTETCETPLHLAVKFGHVDVVKLLMSYPQCKLKPNIHGQYPNEMICSNAETLNKSKSVSETIAALLEENFFLAMMRTGANGEQPYLEEFFSRETLPDRSGSASDNFKFGRRITAFIGPMSFSKAQKCHQLWKRSSSIISVSDIAACGTRSSLRHIYSTKTIDPY</sequence>
<dbReference type="SUPFAM" id="SSF48403">
    <property type="entry name" value="Ankyrin repeat"/>
    <property type="match status" value="1"/>
</dbReference>
<evidence type="ECO:0000313" key="3">
    <source>
        <dbReference type="Proteomes" id="UP000075901"/>
    </source>
</evidence>
<dbReference type="PROSITE" id="PS50088">
    <property type="entry name" value="ANK_REPEAT"/>
    <property type="match status" value="1"/>
</dbReference>
<name>A0A182TAQ3_9DIPT</name>
<accession>A0A182TAQ3</accession>
<evidence type="ECO:0000313" key="2">
    <source>
        <dbReference type="EnsemblMetazoa" id="AMAM023039-PA"/>
    </source>
</evidence>
<dbReference type="InterPro" id="IPR002110">
    <property type="entry name" value="Ankyrin_rpt"/>
</dbReference>
<dbReference type="GO" id="GO:0051721">
    <property type="term" value="F:protein phosphatase 2A binding"/>
    <property type="evidence" value="ECO:0007669"/>
    <property type="project" value="TreeGrafter"/>
</dbReference>
<reference evidence="3" key="1">
    <citation type="submission" date="2013-09" db="EMBL/GenBank/DDBJ databases">
        <title>The Genome Sequence of Anopheles maculatus species B.</title>
        <authorList>
            <consortium name="The Broad Institute Genomics Platform"/>
            <person name="Neafsey D.E."/>
            <person name="Besansky N."/>
            <person name="Howell P."/>
            <person name="Walton C."/>
            <person name="Young S.K."/>
            <person name="Zeng Q."/>
            <person name="Gargeya S."/>
            <person name="Fitzgerald M."/>
            <person name="Haas B."/>
            <person name="Abouelleil A."/>
            <person name="Allen A.W."/>
            <person name="Alvarado L."/>
            <person name="Arachchi H.M."/>
            <person name="Berlin A.M."/>
            <person name="Chapman S.B."/>
            <person name="Gainer-Dewar J."/>
            <person name="Goldberg J."/>
            <person name="Griggs A."/>
            <person name="Gujja S."/>
            <person name="Hansen M."/>
            <person name="Howarth C."/>
            <person name="Imamovic A."/>
            <person name="Ireland A."/>
            <person name="Larimer J."/>
            <person name="McCowan C."/>
            <person name="Murphy C."/>
            <person name="Pearson M."/>
            <person name="Poon T.W."/>
            <person name="Priest M."/>
            <person name="Roberts A."/>
            <person name="Saif S."/>
            <person name="Shea T."/>
            <person name="Sisk P."/>
            <person name="Sykes S."/>
            <person name="Wortman J."/>
            <person name="Nusbaum C."/>
            <person name="Birren B."/>
        </authorList>
    </citation>
    <scope>NUCLEOTIDE SEQUENCE [LARGE SCALE GENOMIC DNA]</scope>
    <source>
        <strain evidence="3">maculatus3</strain>
    </source>
</reference>
<dbReference type="VEuPathDB" id="VectorBase:AMAM023039"/>
<dbReference type="GO" id="GO:0005783">
    <property type="term" value="C:endoplasmic reticulum"/>
    <property type="evidence" value="ECO:0007669"/>
    <property type="project" value="TreeGrafter"/>
</dbReference>
<dbReference type="Proteomes" id="UP000075901">
    <property type="component" value="Unassembled WGS sequence"/>
</dbReference>
<dbReference type="InterPro" id="IPR036770">
    <property type="entry name" value="Ankyrin_rpt-contain_sf"/>
</dbReference>
<reference evidence="2" key="2">
    <citation type="submission" date="2020-05" db="UniProtKB">
        <authorList>
            <consortium name="EnsemblMetazoa"/>
        </authorList>
    </citation>
    <scope>IDENTIFICATION</scope>
    <source>
        <strain evidence="2">maculatus3</strain>
    </source>
</reference>
<dbReference type="EnsemblMetazoa" id="AMAM023039-RA">
    <property type="protein sequence ID" value="AMAM023039-PA"/>
    <property type="gene ID" value="AMAM023039"/>
</dbReference>
<proteinExistence type="predicted"/>